<dbReference type="Pfam" id="PF14354">
    <property type="entry name" value="Lar_restr_allev"/>
    <property type="match status" value="1"/>
</dbReference>
<dbReference type="OrthoDB" id="7586039at2"/>
<evidence type="ECO:0000313" key="1">
    <source>
        <dbReference type="EMBL" id="OWQ97987.1"/>
    </source>
</evidence>
<reference evidence="1 2" key="1">
    <citation type="journal article" date="2002" name="Int. J. Syst. Evol. Microbiol.">
        <title>Sphingopyxis witflariensis sp. nov., isolated from activated sludge.</title>
        <authorList>
            <person name="Kampfer P."/>
            <person name="Witzenberger R."/>
            <person name="Denner E.B."/>
            <person name="Busse H.J."/>
            <person name="Neef A."/>
        </authorList>
    </citation>
    <scope>NUCLEOTIDE SEQUENCE [LARGE SCALE GENOMIC DNA]</scope>
    <source>
        <strain evidence="1 2">DSM 14551</strain>
    </source>
</reference>
<dbReference type="InterPro" id="IPR019908">
    <property type="entry name" value="Toxin_RalR"/>
</dbReference>
<sequence>MSDLLPCPFCGAPAERFTLGEGEPDNAGGDVITCTRCQASSHVEFGRKENLVDCWNTRATAVTSDLREALEGIIHFSDAVAYRDDTLSVSLRQWINRAETLLSEQPA</sequence>
<comment type="caution">
    <text evidence="1">The sequence shown here is derived from an EMBL/GenBank/DDBJ whole genome shotgun (WGS) entry which is preliminary data.</text>
</comment>
<organism evidence="1 2">
    <name type="scientific">Sphingopyxis witflariensis</name>
    <dbReference type="NCBI Taxonomy" id="173675"/>
    <lineage>
        <taxon>Bacteria</taxon>
        <taxon>Pseudomonadati</taxon>
        <taxon>Pseudomonadota</taxon>
        <taxon>Alphaproteobacteria</taxon>
        <taxon>Sphingomonadales</taxon>
        <taxon>Sphingomonadaceae</taxon>
        <taxon>Sphingopyxis</taxon>
    </lineage>
</organism>
<dbReference type="RefSeq" id="WP_088472601.1">
    <property type="nucleotide sequence ID" value="NZ_NISJ01000004.1"/>
</dbReference>
<dbReference type="AlphaFoldDB" id="A0A246JYA3"/>
<name>A0A246JYA3_9SPHN</name>
<dbReference type="Proteomes" id="UP000197097">
    <property type="component" value="Unassembled WGS sequence"/>
</dbReference>
<gene>
    <name evidence="1" type="ORF">CDQ91_10225</name>
</gene>
<evidence type="ECO:0008006" key="3">
    <source>
        <dbReference type="Google" id="ProtNLM"/>
    </source>
</evidence>
<dbReference type="EMBL" id="NISJ01000004">
    <property type="protein sequence ID" value="OWQ97987.1"/>
    <property type="molecule type" value="Genomic_DNA"/>
</dbReference>
<keyword evidence="2" id="KW-1185">Reference proteome</keyword>
<dbReference type="NCBIfam" id="TIGR03655">
    <property type="entry name" value="anti_R_Lar"/>
    <property type="match status" value="1"/>
</dbReference>
<evidence type="ECO:0000313" key="2">
    <source>
        <dbReference type="Proteomes" id="UP000197097"/>
    </source>
</evidence>
<protein>
    <recommendedName>
        <fullName evidence="3">Restriction alleviation protein, Lar family</fullName>
    </recommendedName>
</protein>
<accession>A0A246JYA3</accession>
<proteinExistence type="predicted"/>